<proteinExistence type="predicted"/>
<dbReference type="HOGENOM" id="CLU_3142669_0_0_1"/>
<organism evidence="1">
    <name type="scientific">Mustela putorius furo</name>
    <name type="common">European domestic ferret</name>
    <name type="synonym">Mustela furo</name>
    <dbReference type="NCBI Taxonomy" id="9669"/>
    <lineage>
        <taxon>Eukaryota</taxon>
        <taxon>Metazoa</taxon>
        <taxon>Chordata</taxon>
        <taxon>Craniata</taxon>
        <taxon>Vertebrata</taxon>
        <taxon>Euteleostomi</taxon>
        <taxon>Mammalia</taxon>
        <taxon>Eutheria</taxon>
        <taxon>Laurasiatheria</taxon>
        <taxon>Carnivora</taxon>
        <taxon>Caniformia</taxon>
        <taxon>Musteloidea</taxon>
        <taxon>Mustelidae</taxon>
        <taxon>Mustelinae</taxon>
        <taxon>Mustela</taxon>
    </lineage>
</organism>
<dbReference type="InterPro" id="IPR046350">
    <property type="entry name" value="Cystatin_sf"/>
</dbReference>
<dbReference type="SUPFAM" id="SSF54403">
    <property type="entry name" value="Cystatin/monellin"/>
    <property type="match status" value="1"/>
</dbReference>
<reference evidence="1" key="1">
    <citation type="submission" date="2024-06" db="UniProtKB">
        <authorList>
            <consortium name="Ensembl"/>
        </authorList>
    </citation>
    <scope>IDENTIFICATION</scope>
</reference>
<dbReference type="Gene3D" id="3.10.450.10">
    <property type="match status" value="1"/>
</dbReference>
<evidence type="ECO:0000313" key="1">
    <source>
        <dbReference type="Ensembl" id="ENSMPUP00000001129.1"/>
    </source>
</evidence>
<sequence>MCKKISGENENCLLQQDPQMKKMFLCTFIVATKPWKFEFTTLKKQCEEV</sequence>
<dbReference type="PANTHER" id="PTHR47010:SF2">
    <property type="entry name" value="CYSTATIN-13"/>
    <property type="match status" value="1"/>
</dbReference>
<dbReference type="InParanoid" id="M3XPX9"/>
<name>M3XPX9_MUSPF</name>
<dbReference type="Ensembl" id="ENSMPUT00000001154.1">
    <property type="protein sequence ID" value="ENSMPUP00000001129.1"/>
    <property type="gene ID" value="ENSMPUG00000001140.1"/>
</dbReference>
<dbReference type="AlphaFoldDB" id="M3XPX9"/>
<protein>
    <submittedName>
        <fullName evidence="1">Uncharacterized protein</fullName>
    </submittedName>
</protein>
<dbReference type="PANTHER" id="PTHR47010">
    <property type="entry name" value="CYSTATIN-8-RELATED"/>
    <property type="match status" value="1"/>
</dbReference>
<dbReference type="EMBL" id="AEYP01035617">
    <property type="status" value="NOT_ANNOTATED_CDS"/>
    <property type="molecule type" value="Genomic_DNA"/>
</dbReference>
<dbReference type="InterPro" id="IPR052691">
    <property type="entry name" value="Sperm_Mat_Cystatin"/>
</dbReference>
<dbReference type="STRING" id="9669.ENSMPUP00000001129"/>
<accession>M3XPX9</accession>